<keyword evidence="2" id="KW-0547">Nucleotide-binding</keyword>
<evidence type="ECO:0000313" key="5">
    <source>
        <dbReference type="EMBL" id="PSN94277.1"/>
    </source>
</evidence>
<dbReference type="GO" id="GO:0016887">
    <property type="term" value="F:ATP hydrolysis activity"/>
    <property type="evidence" value="ECO:0007669"/>
    <property type="project" value="InterPro"/>
</dbReference>
<accession>A0A2R6B6J8</accession>
<proteinExistence type="predicted"/>
<organism evidence="5 6">
    <name type="scientific">Candidatus Marsarchaeota G2 archaeon ECH_B_SAG-C16</name>
    <dbReference type="NCBI Taxonomy" id="1978163"/>
    <lineage>
        <taxon>Archaea</taxon>
        <taxon>Candidatus Marsarchaeota</taxon>
        <taxon>Candidatus Marsarchaeota group 2</taxon>
    </lineage>
</organism>
<feature type="domain" description="ABC transporter" evidence="4">
    <location>
        <begin position="22"/>
        <end position="93"/>
    </location>
</feature>
<protein>
    <recommendedName>
        <fullName evidence="4">ABC transporter domain-containing protein</fullName>
    </recommendedName>
</protein>
<dbReference type="EMBL" id="NEXK01000084">
    <property type="protein sequence ID" value="PSN94277.1"/>
    <property type="molecule type" value="Genomic_DNA"/>
</dbReference>
<dbReference type="PANTHER" id="PTHR43553">
    <property type="entry name" value="HEAVY METAL TRANSPORTER"/>
    <property type="match status" value="1"/>
</dbReference>
<gene>
    <name evidence="5" type="ORF">B9Q09_04335</name>
</gene>
<dbReference type="AlphaFoldDB" id="A0A2R6B6J8"/>
<dbReference type="InterPro" id="IPR003439">
    <property type="entry name" value="ABC_transporter-like_ATP-bd"/>
</dbReference>
<dbReference type="GO" id="GO:0042626">
    <property type="term" value="F:ATPase-coupled transmembrane transporter activity"/>
    <property type="evidence" value="ECO:0007669"/>
    <property type="project" value="TreeGrafter"/>
</dbReference>
<evidence type="ECO:0000256" key="1">
    <source>
        <dbReference type="ARBA" id="ARBA00022448"/>
    </source>
</evidence>
<dbReference type="Proteomes" id="UP000240681">
    <property type="component" value="Unassembled WGS sequence"/>
</dbReference>
<dbReference type="GO" id="GO:0043190">
    <property type="term" value="C:ATP-binding cassette (ABC) transporter complex"/>
    <property type="evidence" value="ECO:0007669"/>
    <property type="project" value="TreeGrafter"/>
</dbReference>
<sequence>MDELVRFENVWFTYLGNTEPSLKGVSLSINSGEFVVITGPSGCGKSTLLRCMNGLIPHFHGGEFRGSVRVKGVDTKLSSVHQLAQMVGLVFPRPRIAAYSVRG</sequence>
<keyword evidence="3" id="KW-0067">ATP-binding</keyword>
<name>A0A2R6B6J8_9ARCH</name>
<evidence type="ECO:0000256" key="2">
    <source>
        <dbReference type="ARBA" id="ARBA00022741"/>
    </source>
</evidence>
<dbReference type="Gene3D" id="3.40.50.300">
    <property type="entry name" value="P-loop containing nucleotide triphosphate hydrolases"/>
    <property type="match status" value="1"/>
</dbReference>
<dbReference type="GO" id="GO:0005524">
    <property type="term" value="F:ATP binding"/>
    <property type="evidence" value="ECO:0007669"/>
    <property type="project" value="UniProtKB-KW"/>
</dbReference>
<dbReference type="SUPFAM" id="SSF52540">
    <property type="entry name" value="P-loop containing nucleoside triphosphate hydrolases"/>
    <property type="match status" value="1"/>
</dbReference>
<dbReference type="InterPro" id="IPR050095">
    <property type="entry name" value="ECF_ABC_transporter_ATP-bd"/>
</dbReference>
<evidence type="ECO:0000259" key="4">
    <source>
        <dbReference type="Pfam" id="PF00005"/>
    </source>
</evidence>
<reference evidence="5 6" key="1">
    <citation type="submission" date="2017-04" db="EMBL/GenBank/DDBJ databases">
        <title>Novel microbial lineages endemic to geothermal iron-oxide mats fill important gaps in the evolutionary history of Archaea.</title>
        <authorList>
            <person name="Jay Z.J."/>
            <person name="Beam J.P."/>
            <person name="Dlakic M."/>
            <person name="Rusch D.B."/>
            <person name="Kozubal M.A."/>
            <person name="Inskeep W.P."/>
        </authorList>
    </citation>
    <scope>NUCLEOTIDE SEQUENCE [LARGE SCALE GENOMIC DNA]</scope>
    <source>
        <strain evidence="5">ECH_B_SAG-C16</strain>
    </source>
</reference>
<keyword evidence="1" id="KW-0813">Transport</keyword>
<dbReference type="InterPro" id="IPR027417">
    <property type="entry name" value="P-loop_NTPase"/>
</dbReference>
<dbReference type="PANTHER" id="PTHR43553:SF25">
    <property type="entry name" value="ABC-TYPE COBALT TRANSPORT SYSTEM, ATPASE COMPONENT"/>
    <property type="match status" value="1"/>
</dbReference>
<evidence type="ECO:0000256" key="3">
    <source>
        <dbReference type="ARBA" id="ARBA00022840"/>
    </source>
</evidence>
<evidence type="ECO:0000313" key="6">
    <source>
        <dbReference type="Proteomes" id="UP000240681"/>
    </source>
</evidence>
<comment type="caution">
    <text evidence="5">The sequence shown here is derived from an EMBL/GenBank/DDBJ whole genome shotgun (WGS) entry which is preliminary data.</text>
</comment>
<dbReference type="Pfam" id="PF00005">
    <property type="entry name" value="ABC_tran"/>
    <property type="match status" value="1"/>
</dbReference>